<keyword evidence="2" id="KW-0378">Hydrolase</keyword>
<keyword evidence="2" id="KW-0255">Endonuclease</keyword>
<accession>B3GTB2</accession>
<proteinExistence type="predicted"/>
<dbReference type="InterPro" id="IPR004860">
    <property type="entry name" value="LAGLIDADG_dom"/>
</dbReference>
<dbReference type="GO" id="GO:0005739">
    <property type="term" value="C:mitochondrion"/>
    <property type="evidence" value="ECO:0007669"/>
    <property type="project" value="UniProtKB-ARBA"/>
</dbReference>
<feature type="domain" description="Homing endonuclease LAGLIDADG" evidence="1">
    <location>
        <begin position="16"/>
        <end position="108"/>
    </location>
</feature>
<sequence length="260" mass="29737">MSNLRINPEYIKCFFVGLMDGDGSIQVNHWHMRSLQFRMVIKLSNLPANIRMLNQIAAVIGGKVTVQCNGEFVLWVVDDKRVIFNIVKIFDTYPPLTTRLKCQLYFLKSCLGLQNTPASNVSWMITYRKYKYKHAFTVTSAQELLKMSLDYRHYIHAWISGFTEAEGCFTIRAFSSCIPSFSIGQNDDLELLLFLALYFMANSKPRPVPSKSSKSFYLFETASLASLISICAHFNKYPLLGAKKDSFEKFKKLSSVILVN</sequence>
<dbReference type="Pfam" id="PF00961">
    <property type="entry name" value="LAGLIDADG_1"/>
    <property type="match status" value="2"/>
</dbReference>
<name>B3GTB2_VOLCA</name>
<evidence type="ECO:0000313" key="2">
    <source>
        <dbReference type="EMBL" id="ACD85982.1"/>
    </source>
</evidence>
<reference evidence="2" key="1">
    <citation type="journal article" date="2009" name="BMC Genomics">
        <title>The mitochondrial and plastid genomes of Volvox carteri: bloated molecules rich in repetitive DNA.</title>
        <authorList>
            <person name="Smith D.R."/>
            <person name="Lee R.W."/>
        </authorList>
    </citation>
    <scope>NUCLEOTIDE SEQUENCE</scope>
    <source>
        <strain evidence="2">UTEX 1885</strain>
    </source>
</reference>
<dbReference type="Gene3D" id="3.10.28.10">
    <property type="entry name" value="Homing endonucleases"/>
    <property type="match status" value="2"/>
</dbReference>
<evidence type="ECO:0000259" key="1">
    <source>
        <dbReference type="Pfam" id="PF00961"/>
    </source>
</evidence>
<feature type="domain" description="Homing endonuclease LAGLIDADG" evidence="1">
    <location>
        <begin position="159"/>
        <end position="252"/>
    </location>
</feature>
<geneLocation type="mitochondrion" evidence="2"/>
<gene>
    <name evidence="2" type="primary">orf261</name>
    <name evidence="3" type="synonym">ORF261</name>
</gene>
<keyword evidence="2" id="KW-0496">Mitochondrion</keyword>
<dbReference type="SUPFAM" id="SSF55608">
    <property type="entry name" value="Homing endonucleases"/>
    <property type="match status" value="2"/>
</dbReference>
<dbReference type="AlphaFoldDB" id="B3GTB2"/>
<dbReference type="GO" id="GO:0004519">
    <property type="term" value="F:endonuclease activity"/>
    <property type="evidence" value="ECO:0007669"/>
    <property type="project" value="UniProtKB-KW"/>
</dbReference>
<dbReference type="PANTHER" id="PTHR36181:SF2">
    <property type="entry name" value="INTRON-ENCODED ENDONUCLEASE AI3-RELATED"/>
    <property type="match status" value="1"/>
</dbReference>
<keyword evidence="2" id="KW-0540">Nuclease</keyword>
<dbReference type="EMBL" id="GU084821">
    <property type="protein sequence ID" value="ACY06076.1"/>
    <property type="molecule type" value="Genomic_DNA"/>
</dbReference>
<organism evidence="2">
    <name type="scientific">Volvox carteri f. nagariensis</name>
    <dbReference type="NCBI Taxonomy" id="3068"/>
    <lineage>
        <taxon>Eukaryota</taxon>
        <taxon>Viridiplantae</taxon>
        <taxon>Chlorophyta</taxon>
        <taxon>core chlorophytes</taxon>
        <taxon>Chlorophyceae</taxon>
        <taxon>CS clade</taxon>
        <taxon>Chlamydomonadales</taxon>
        <taxon>Volvocaceae</taxon>
        <taxon>Volvox</taxon>
    </lineage>
</organism>
<evidence type="ECO:0000313" key="4">
    <source>
        <dbReference type="EMBL" id="ACY06076.1"/>
    </source>
</evidence>
<evidence type="ECO:0000313" key="3">
    <source>
        <dbReference type="EMBL" id="ACX84837.1"/>
    </source>
</evidence>
<dbReference type="EMBL" id="GU048821">
    <property type="protein sequence ID" value="ACX84837.1"/>
    <property type="molecule type" value="Genomic_DNA"/>
</dbReference>
<dbReference type="EMBL" id="EU760701">
    <property type="protein sequence ID" value="ACD85982.1"/>
    <property type="molecule type" value="Genomic_DNA"/>
</dbReference>
<dbReference type="InterPro" id="IPR051289">
    <property type="entry name" value="LAGLIDADG_Endonuclease"/>
</dbReference>
<dbReference type="InterPro" id="IPR027434">
    <property type="entry name" value="Homing_endonucl"/>
</dbReference>
<dbReference type="PANTHER" id="PTHR36181">
    <property type="entry name" value="INTRON-ENCODED ENDONUCLEASE AI3-RELATED"/>
    <property type="match status" value="1"/>
</dbReference>
<reference evidence="3" key="2">
    <citation type="journal article" date="2010" name="Mol. Biol. Evol.">
        <title>Low nucleotide diversity for the expanded organelle and nuclear genomes of Volvox carteri supports the mutational-hazard hypothesis.</title>
        <authorList>
            <person name="Smith D.R."/>
            <person name="Lee R.W."/>
        </authorList>
    </citation>
    <scope>NUCLEOTIDE SEQUENCE</scope>
    <source>
        <strain evidence="4">UTEX 1885</strain>
        <strain evidence="3">UTEX 2908</strain>
    </source>
</reference>
<protein>
    <submittedName>
        <fullName evidence="2">LAGLIDADG DNA endonuclease</fullName>
    </submittedName>
    <submittedName>
        <fullName evidence="3">Putative intron-encoded endonuclease protein</fullName>
    </submittedName>
</protein>